<evidence type="ECO:0000256" key="7">
    <source>
        <dbReference type="ARBA" id="ARBA00022737"/>
    </source>
</evidence>
<evidence type="ECO:0000256" key="20">
    <source>
        <dbReference type="PROSITE-ProRule" id="PRU00288"/>
    </source>
</evidence>
<feature type="region of interest" description="Disordered" evidence="21">
    <location>
        <begin position="237"/>
        <end position="277"/>
    </location>
</feature>
<proteinExistence type="inferred from homology"/>
<dbReference type="SMART" id="SM00175">
    <property type="entry name" value="RAB"/>
    <property type="match status" value="1"/>
</dbReference>
<feature type="compositionally biased region" description="Low complexity" evidence="21">
    <location>
        <begin position="790"/>
        <end position="799"/>
    </location>
</feature>
<sequence>KSLKGPYSAIRAEIHRFESVHPNIYAIYDLIERIDDLALQNQIREHVISIEDSFVNSQEWTLSRSVPELKVGIVGNLSSGKSALVHRYLTGTYVQEESPEGGRFKKEIVVDGQSYLLLIRDEGGPPELQFAAWVDAVVFVFSLEDEISFQTVYNYFLRLSTYRNTAEVPMVLVGTQDAISAANPRVIDDSRARKLSNDLKRCTYYETCSTYGLNVERVFQDVAQKVVAMRKKQQLSIGPCKSLPNSPSHSSVPSAANGGGAFSDYSSSVPSTPSISQREMRIETIAASNTPTPIRKQSKRRSNIFTVTSEQAKSVDSKTDSIGSGRAIPIKQGILLKRSGKSLNKEWKKKYVTLCDNGVLTYHPSLHDYMQNVHGKEIDLLRTTVKIPGKRPPRAVATVAPTASPKTNGLTKDRSTLQLGIGNTGTISCPYYKAKCQRRTSYVLTNGMSDPATSSVGSATSPKLEPPPSPHANRKKHRRKKSTGITKPDGLSAEQEENFEFVIVSLTGQTWNFEASTYEERELWVQAIESQIFASLQSCESIKNKSRLGSQSDAMAIQSVRNVRGNSFCVDCDAPNPDWASLNLGALMCIECSGIHRNLGTHLSRVRSLDLDDWPVELSMVMTAIGNAMANSVWEGALENYTKPGSDSTREEKERWIRAKYEQKLFLVGLPQSDVPLGQQLLRAVVEDDLRLVVVLLAHGTKEEVNETYGDGDGRTALHLSCAMANVVITQLLIWYGVDVKSRDARGQTPLSYARRAGSQECADILLQHGCPNDTGSLTSVATPNMGRRNPNPNINNNNAQCELNRSISIM</sequence>
<feature type="compositionally biased region" description="Low complexity" evidence="21">
    <location>
        <begin position="394"/>
        <end position="405"/>
    </location>
</feature>
<feature type="compositionally biased region" description="Polar residues" evidence="21">
    <location>
        <begin position="243"/>
        <end position="254"/>
    </location>
</feature>
<keyword evidence="11 19" id="KW-0040">ANK repeat</keyword>
<dbReference type="PROSITE" id="PS50003">
    <property type="entry name" value="PH_DOMAIN"/>
    <property type="match status" value="1"/>
</dbReference>
<keyword evidence="12" id="KW-0342">GTP-binding</keyword>
<dbReference type="Gene3D" id="1.25.40.20">
    <property type="entry name" value="Ankyrin repeat-containing domain"/>
    <property type="match status" value="1"/>
</dbReference>
<evidence type="ECO:0000256" key="2">
    <source>
        <dbReference type="ARBA" id="ARBA00005430"/>
    </source>
</evidence>
<dbReference type="CDD" id="cd04103">
    <property type="entry name" value="Centaurin_gamma"/>
    <property type="match status" value="1"/>
</dbReference>
<comment type="subunit">
    <text evidence="14">Interacts with PML. Interacts with expanded polyglutamine proteins.</text>
</comment>
<dbReference type="SUPFAM" id="SSF50729">
    <property type="entry name" value="PH domain-like"/>
    <property type="match status" value="1"/>
</dbReference>
<keyword evidence="6" id="KW-0479">Metal-binding</keyword>
<keyword evidence="3" id="KW-0343">GTPase activation</keyword>
<dbReference type="SUPFAM" id="SSF52540">
    <property type="entry name" value="P-loop containing nucleoside triphosphate hydrolases"/>
    <property type="match status" value="1"/>
</dbReference>
<evidence type="ECO:0000256" key="10">
    <source>
        <dbReference type="ARBA" id="ARBA00022833"/>
    </source>
</evidence>
<dbReference type="InterPro" id="IPR001164">
    <property type="entry name" value="ArfGAP_dom"/>
</dbReference>
<dbReference type="PROSITE" id="PS50297">
    <property type="entry name" value="ANK_REP_REGION"/>
    <property type="match status" value="2"/>
</dbReference>
<evidence type="ECO:0000256" key="5">
    <source>
        <dbReference type="ARBA" id="ARBA00022553"/>
    </source>
</evidence>
<dbReference type="GO" id="GO:0005737">
    <property type="term" value="C:cytoplasm"/>
    <property type="evidence" value="ECO:0007669"/>
    <property type="project" value="UniProtKB-SubCell"/>
</dbReference>
<dbReference type="FunFam" id="1.25.40.20:FF:000038">
    <property type="entry name" value="Arf-GAP with GTPase, ANK repeat and PH domain-containing protein 3"/>
    <property type="match status" value="1"/>
</dbReference>
<dbReference type="FunFam" id="2.30.29.30:FF:000077">
    <property type="entry name" value="Arf-GAP with GTPase, ANK repeat and PH domain-containing protein 1"/>
    <property type="match status" value="1"/>
</dbReference>
<keyword evidence="5" id="KW-0597">Phosphoprotein</keyword>
<dbReference type="PROSITE" id="PS51419">
    <property type="entry name" value="RAB"/>
    <property type="match status" value="1"/>
</dbReference>
<evidence type="ECO:0000256" key="19">
    <source>
        <dbReference type="PROSITE-ProRule" id="PRU00023"/>
    </source>
</evidence>
<dbReference type="Proteomes" id="UP000472265">
    <property type="component" value="Chromosome 21"/>
</dbReference>
<dbReference type="PROSITE" id="PS51421">
    <property type="entry name" value="RAS"/>
    <property type="match status" value="1"/>
</dbReference>
<comment type="function">
    <text evidence="13">GTPase-activating protein for the ADP ribosylation factor family. GTPase which may be involved in the degradation of expanded polyglutamine proteins through the ubiquitin-proteasome pathway.</text>
</comment>
<dbReference type="CDD" id="cd08855">
    <property type="entry name" value="ArfGap_AGAP3"/>
    <property type="match status" value="1"/>
</dbReference>
<dbReference type="SMART" id="SM00248">
    <property type="entry name" value="ANK"/>
    <property type="match status" value="2"/>
</dbReference>
<dbReference type="GO" id="GO:0005525">
    <property type="term" value="F:GTP binding"/>
    <property type="evidence" value="ECO:0007669"/>
    <property type="project" value="UniProtKB-KW"/>
</dbReference>
<protein>
    <recommendedName>
        <fullName evidence="15">Arf-GAP with GTPase, ANK repeat and PH domain-containing protein 3</fullName>
    </recommendedName>
    <alternativeName>
        <fullName evidence="16">CRAM-associated GTPase</fullName>
    </alternativeName>
    <alternativeName>
        <fullName evidence="17">Centaurin-gamma-3</fullName>
    </alternativeName>
    <alternativeName>
        <fullName evidence="18">MR1-interacting protein</fullName>
    </alternativeName>
</protein>
<dbReference type="InterPro" id="IPR038508">
    <property type="entry name" value="ArfGAP_dom_sf"/>
</dbReference>
<dbReference type="InterPro" id="IPR011993">
    <property type="entry name" value="PH-like_dom_sf"/>
</dbReference>
<dbReference type="InterPro" id="IPR027417">
    <property type="entry name" value="P-loop_NTPase"/>
</dbReference>
<evidence type="ECO:0000256" key="14">
    <source>
        <dbReference type="ARBA" id="ARBA00063337"/>
    </source>
</evidence>
<feature type="compositionally biased region" description="Polar residues" evidence="21">
    <location>
        <begin position="447"/>
        <end position="461"/>
    </location>
</feature>
<dbReference type="InterPro" id="IPR001806">
    <property type="entry name" value="Small_GTPase"/>
</dbReference>
<reference evidence="24" key="2">
    <citation type="submission" date="2025-08" db="UniProtKB">
        <authorList>
            <consortium name="Ensembl"/>
        </authorList>
    </citation>
    <scope>IDENTIFICATION</scope>
</reference>
<feature type="domain" description="Arf-GAP" evidence="23">
    <location>
        <begin position="554"/>
        <end position="675"/>
    </location>
</feature>
<dbReference type="Ensembl" id="ENSSAUT00010013982.1">
    <property type="protein sequence ID" value="ENSSAUP00010013157.1"/>
    <property type="gene ID" value="ENSSAUG00010003720.1"/>
</dbReference>
<feature type="compositionally biased region" description="Basic residues" evidence="21">
    <location>
        <begin position="472"/>
        <end position="482"/>
    </location>
</feature>
<dbReference type="GeneTree" id="ENSGT00940000159586"/>
<dbReference type="FunFam" id="2.30.29.30:FF:000199">
    <property type="entry name" value="Arf-GAP with GTPase, ANK repeat and PH domain-containing protein 3"/>
    <property type="match status" value="1"/>
</dbReference>
<keyword evidence="25" id="KW-1185">Reference proteome</keyword>
<comment type="subcellular location">
    <subcellularLocation>
        <location evidence="1">Cytoplasm</location>
    </subcellularLocation>
</comment>
<dbReference type="GO" id="GO:0008270">
    <property type="term" value="F:zinc ion binding"/>
    <property type="evidence" value="ECO:0007669"/>
    <property type="project" value="UniProtKB-KW"/>
</dbReference>
<dbReference type="InterPro" id="IPR002110">
    <property type="entry name" value="Ankyrin_rpt"/>
</dbReference>
<dbReference type="AlphaFoldDB" id="A0A671UH81"/>
<dbReference type="Pfam" id="PF00071">
    <property type="entry name" value="Ras"/>
    <property type="match status" value="1"/>
</dbReference>
<comment type="similarity">
    <text evidence="2">Belongs to the centaurin gamma-like family.</text>
</comment>
<accession>A0A671UH81</accession>
<evidence type="ECO:0000256" key="12">
    <source>
        <dbReference type="ARBA" id="ARBA00023134"/>
    </source>
</evidence>
<evidence type="ECO:0000256" key="6">
    <source>
        <dbReference type="ARBA" id="ARBA00022723"/>
    </source>
</evidence>
<dbReference type="Pfam" id="PF01412">
    <property type="entry name" value="ArfGap"/>
    <property type="match status" value="1"/>
</dbReference>
<evidence type="ECO:0000256" key="13">
    <source>
        <dbReference type="ARBA" id="ARBA00054555"/>
    </source>
</evidence>
<dbReference type="InterPro" id="IPR036770">
    <property type="entry name" value="Ankyrin_rpt-contain_sf"/>
</dbReference>
<evidence type="ECO:0000259" key="23">
    <source>
        <dbReference type="PROSITE" id="PS50115"/>
    </source>
</evidence>
<dbReference type="Gene3D" id="3.40.50.300">
    <property type="entry name" value="P-loop containing nucleotide triphosphate hydrolases"/>
    <property type="match status" value="1"/>
</dbReference>
<dbReference type="SMART" id="SM00105">
    <property type="entry name" value="ArfGap"/>
    <property type="match status" value="1"/>
</dbReference>
<feature type="region of interest" description="Disordered" evidence="21">
    <location>
        <begin position="391"/>
        <end position="413"/>
    </location>
</feature>
<feature type="domain" description="PH" evidence="22">
    <location>
        <begin position="328"/>
        <end position="533"/>
    </location>
</feature>
<organism evidence="24 25">
    <name type="scientific">Sparus aurata</name>
    <name type="common">Gilthead sea bream</name>
    <dbReference type="NCBI Taxonomy" id="8175"/>
    <lineage>
        <taxon>Eukaryota</taxon>
        <taxon>Metazoa</taxon>
        <taxon>Chordata</taxon>
        <taxon>Craniata</taxon>
        <taxon>Vertebrata</taxon>
        <taxon>Euteleostomi</taxon>
        <taxon>Actinopterygii</taxon>
        <taxon>Neopterygii</taxon>
        <taxon>Teleostei</taxon>
        <taxon>Neoteleostei</taxon>
        <taxon>Acanthomorphata</taxon>
        <taxon>Eupercaria</taxon>
        <taxon>Spariformes</taxon>
        <taxon>Sparidae</taxon>
        <taxon>Sparus</taxon>
    </lineage>
</organism>
<dbReference type="CDD" id="cd01250">
    <property type="entry name" value="PH_AGAP"/>
    <property type="match status" value="1"/>
</dbReference>
<dbReference type="SUPFAM" id="SSF57863">
    <property type="entry name" value="ArfGap/RecO-like zinc finger"/>
    <property type="match status" value="1"/>
</dbReference>
<evidence type="ECO:0000256" key="18">
    <source>
        <dbReference type="ARBA" id="ARBA00081856"/>
    </source>
</evidence>
<dbReference type="GO" id="GO:0005096">
    <property type="term" value="F:GTPase activator activity"/>
    <property type="evidence" value="ECO:0007669"/>
    <property type="project" value="UniProtKB-KW"/>
</dbReference>
<dbReference type="PANTHER" id="PTHR45819:SF2">
    <property type="entry name" value="ARF-GAP WITH GTPASE, ANK REPEAT AND PH DOMAIN-CONTAINING PROTEIN 3"/>
    <property type="match status" value="1"/>
</dbReference>
<dbReference type="InterPro" id="IPR051282">
    <property type="entry name" value="Arf-GAP_GTPase_ANK_PH"/>
</dbReference>
<dbReference type="GO" id="GO:0003924">
    <property type="term" value="F:GTPase activity"/>
    <property type="evidence" value="ECO:0007669"/>
    <property type="project" value="InterPro"/>
</dbReference>
<feature type="repeat" description="ANK" evidence="19">
    <location>
        <begin position="713"/>
        <end position="745"/>
    </location>
</feature>
<dbReference type="InterPro" id="IPR037278">
    <property type="entry name" value="ARFGAP/RecO"/>
</dbReference>
<dbReference type="SUPFAM" id="SSF48403">
    <property type="entry name" value="Ankyrin repeat"/>
    <property type="match status" value="1"/>
</dbReference>
<dbReference type="PROSITE" id="PS50115">
    <property type="entry name" value="ARFGAP"/>
    <property type="match status" value="1"/>
</dbReference>
<evidence type="ECO:0000256" key="1">
    <source>
        <dbReference type="ARBA" id="ARBA00004496"/>
    </source>
</evidence>
<dbReference type="PANTHER" id="PTHR45819">
    <property type="entry name" value="CENTAURIN-GAMMA-1A"/>
    <property type="match status" value="1"/>
</dbReference>
<dbReference type="PROSITE" id="PS50088">
    <property type="entry name" value="ANK_REPEAT"/>
    <property type="match status" value="2"/>
</dbReference>
<reference evidence="24" key="3">
    <citation type="submission" date="2025-09" db="UniProtKB">
        <authorList>
            <consortium name="Ensembl"/>
        </authorList>
    </citation>
    <scope>IDENTIFICATION</scope>
</reference>
<evidence type="ECO:0000313" key="25">
    <source>
        <dbReference type="Proteomes" id="UP000472265"/>
    </source>
</evidence>
<feature type="region of interest" description="Disordered" evidence="21">
    <location>
        <begin position="447"/>
        <end position="492"/>
    </location>
</feature>
<keyword evidence="7" id="KW-0677">Repeat</keyword>
<evidence type="ECO:0000256" key="8">
    <source>
        <dbReference type="ARBA" id="ARBA00022741"/>
    </source>
</evidence>
<keyword evidence="10" id="KW-0862">Zinc</keyword>
<dbReference type="Gene3D" id="2.30.29.30">
    <property type="entry name" value="Pleckstrin-homology domain (PH domain)/Phosphotyrosine-binding domain (PTB)"/>
    <property type="match status" value="2"/>
</dbReference>
<dbReference type="GO" id="GO:0005634">
    <property type="term" value="C:nucleus"/>
    <property type="evidence" value="ECO:0007669"/>
    <property type="project" value="TreeGrafter"/>
</dbReference>
<dbReference type="PRINTS" id="PR00405">
    <property type="entry name" value="REVINTRACTNG"/>
</dbReference>
<evidence type="ECO:0000256" key="11">
    <source>
        <dbReference type="ARBA" id="ARBA00023043"/>
    </source>
</evidence>
<evidence type="ECO:0000259" key="22">
    <source>
        <dbReference type="PROSITE" id="PS50003"/>
    </source>
</evidence>
<feature type="repeat" description="ANK" evidence="19">
    <location>
        <begin position="746"/>
        <end position="770"/>
    </location>
</feature>
<dbReference type="Pfam" id="PF12796">
    <property type="entry name" value="Ank_2"/>
    <property type="match status" value="1"/>
</dbReference>
<evidence type="ECO:0000256" key="15">
    <source>
        <dbReference type="ARBA" id="ARBA00069132"/>
    </source>
</evidence>
<dbReference type="SMART" id="SM00173">
    <property type="entry name" value="RAS"/>
    <property type="match status" value="1"/>
</dbReference>
<gene>
    <name evidence="24" type="primary">AGAP3</name>
    <name evidence="24" type="synonym">agap3</name>
</gene>
<evidence type="ECO:0000256" key="4">
    <source>
        <dbReference type="ARBA" id="ARBA00022490"/>
    </source>
</evidence>
<keyword evidence="9 20" id="KW-0863">Zinc-finger</keyword>
<keyword evidence="4" id="KW-0963">Cytoplasm</keyword>
<evidence type="ECO:0000256" key="16">
    <source>
        <dbReference type="ARBA" id="ARBA00078940"/>
    </source>
</evidence>
<dbReference type="Gene3D" id="1.10.220.150">
    <property type="entry name" value="Arf GTPase activating protein"/>
    <property type="match status" value="1"/>
</dbReference>
<evidence type="ECO:0000313" key="24">
    <source>
        <dbReference type="Ensembl" id="ENSSAUP00010013157.1"/>
    </source>
</evidence>
<evidence type="ECO:0000256" key="17">
    <source>
        <dbReference type="ARBA" id="ARBA00080364"/>
    </source>
</evidence>
<feature type="region of interest" description="Disordered" evidence="21">
    <location>
        <begin position="777"/>
        <end position="799"/>
    </location>
</feature>
<evidence type="ECO:0000256" key="21">
    <source>
        <dbReference type="SAM" id="MobiDB-lite"/>
    </source>
</evidence>
<dbReference type="SMART" id="SM00233">
    <property type="entry name" value="PH"/>
    <property type="match status" value="1"/>
</dbReference>
<feature type="compositionally biased region" description="Low complexity" evidence="21">
    <location>
        <begin position="263"/>
        <end position="276"/>
    </location>
</feature>
<evidence type="ECO:0000256" key="3">
    <source>
        <dbReference type="ARBA" id="ARBA00022468"/>
    </source>
</evidence>
<dbReference type="FunFam" id="1.10.220.150:FF:000001">
    <property type="entry name" value="Arf-GAP with GTPase, ANK repeat and PH domain-containing protein 1"/>
    <property type="match status" value="1"/>
</dbReference>
<keyword evidence="8" id="KW-0547">Nucleotide-binding</keyword>
<dbReference type="FunFam" id="3.40.50.300:FF:000178">
    <property type="entry name" value="Arf-GAP with GTPase, ANK repeat and PH domain-containing protein 1"/>
    <property type="match status" value="1"/>
</dbReference>
<reference evidence="24" key="1">
    <citation type="submission" date="2021-04" db="EMBL/GenBank/DDBJ databases">
        <authorList>
            <consortium name="Wellcome Sanger Institute Data Sharing"/>
        </authorList>
    </citation>
    <scope>NUCLEOTIDE SEQUENCE [LARGE SCALE GENOMIC DNA]</scope>
</reference>
<dbReference type="InterPro" id="IPR001849">
    <property type="entry name" value="PH_domain"/>
</dbReference>
<evidence type="ECO:0000256" key="9">
    <source>
        <dbReference type="ARBA" id="ARBA00022771"/>
    </source>
</evidence>
<name>A0A671UH81_SPAAU</name>